<proteinExistence type="predicted"/>
<reference evidence="1 2" key="1">
    <citation type="submission" date="2024-05" db="EMBL/GenBank/DDBJ databases">
        <title>A draft genome resource for the thread blight pathogen Marasmius tenuissimus strain MS-2.</title>
        <authorList>
            <person name="Yulfo-Soto G.E."/>
            <person name="Baruah I.K."/>
            <person name="Amoako-Attah I."/>
            <person name="Bukari Y."/>
            <person name="Meinhardt L.W."/>
            <person name="Bailey B.A."/>
            <person name="Cohen S.P."/>
        </authorList>
    </citation>
    <scope>NUCLEOTIDE SEQUENCE [LARGE SCALE GENOMIC DNA]</scope>
    <source>
        <strain evidence="1 2">MS-2</strain>
    </source>
</reference>
<protein>
    <recommendedName>
        <fullName evidence="3">MYND-type domain-containing protein</fullName>
    </recommendedName>
</protein>
<dbReference type="Proteomes" id="UP001437256">
    <property type="component" value="Unassembled WGS sequence"/>
</dbReference>
<accession>A0ABR2ZF25</accession>
<gene>
    <name evidence="1" type="ORF">AAF712_013297</name>
</gene>
<evidence type="ECO:0000313" key="2">
    <source>
        <dbReference type="Proteomes" id="UP001437256"/>
    </source>
</evidence>
<evidence type="ECO:0000313" key="1">
    <source>
        <dbReference type="EMBL" id="KAL0059948.1"/>
    </source>
</evidence>
<dbReference type="EMBL" id="JBBXMP010000200">
    <property type="protein sequence ID" value="KAL0059948.1"/>
    <property type="molecule type" value="Genomic_DNA"/>
</dbReference>
<keyword evidence="2" id="KW-1185">Reference proteome</keyword>
<comment type="caution">
    <text evidence="1">The sequence shown here is derived from an EMBL/GenBank/DDBJ whole genome shotgun (WGS) entry which is preliminary data.</text>
</comment>
<evidence type="ECO:0008006" key="3">
    <source>
        <dbReference type="Google" id="ProtNLM"/>
    </source>
</evidence>
<organism evidence="1 2">
    <name type="scientific">Marasmius tenuissimus</name>
    <dbReference type="NCBI Taxonomy" id="585030"/>
    <lineage>
        <taxon>Eukaryota</taxon>
        <taxon>Fungi</taxon>
        <taxon>Dikarya</taxon>
        <taxon>Basidiomycota</taxon>
        <taxon>Agaricomycotina</taxon>
        <taxon>Agaricomycetes</taxon>
        <taxon>Agaricomycetidae</taxon>
        <taxon>Agaricales</taxon>
        <taxon>Marasmiineae</taxon>
        <taxon>Marasmiaceae</taxon>
        <taxon>Marasmius</taxon>
    </lineage>
</organism>
<name>A0ABR2ZF25_9AGAR</name>
<sequence length="258" mass="29068">MAPGASNSTSPDVMLGIASSDLPMFHDGSPQHQSSLQSKECQKADWSSHKAQCKSLKEERDHYAKLTGIPTALEDVWGWAEYYEAPLKNCAIAAARLKEKTYAESKKEFLCIGIEHTGRADVPVHRRFEVKSVGREEVSDTRFSSFADLSDILPRLENMGRIEMGRNFYGIISYIVIVTFTYPDGRPKALYPWPKQFSIDKSTARANALQVDWWNLFRQYVSMGKKIKFCCGKLAGDGFSDICCCGGWTHDEEKKVCE</sequence>